<dbReference type="Proteomes" id="UP001281761">
    <property type="component" value="Unassembled WGS sequence"/>
</dbReference>
<dbReference type="EMBL" id="JARBJD010000372">
    <property type="protein sequence ID" value="KAK2942959.1"/>
    <property type="molecule type" value="Genomic_DNA"/>
</dbReference>
<comment type="similarity">
    <text evidence="1">Belongs to the thioesterase family.</text>
</comment>
<comment type="caution">
    <text evidence="3">The sequence shown here is derived from an EMBL/GenBank/DDBJ whole genome shotgun (WGS) entry which is preliminary data.</text>
</comment>
<dbReference type="SUPFAM" id="SSF53474">
    <property type="entry name" value="alpha/beta-Hydrolases"/>
    <property type="match status" value="1"/>
</dbReference>
<sequence length="291" mass="33081">MSWLFKSKPNPSPEKIANQKWENYGRCLITEQKRPNAVMRLFCFPYAGASASVFLNGWSKTLPPQIEYISIQLPARSTRIDDPVSTDMRTLAKEIVKEMAPLVAQDGTPFAIYAHSLGTLVAWEVAHELKRMKLAMPKYLLFSGRGAPATQQPFNDRIDFKLPDKEFAQVCISQFGPSPGLVDKQMWPLTLPPLRNDIELFYSYTKPRMRALRVPICVWGADGDPISVSSQIETWETFTTQAFTTRSLPLASHQFSSHPTFLKSLTEYLTALIVQCRKERLERDADLEFTT</sequence>
<dbReference type="Gene3D" id="3.40.50.1820">
    <property type="entry name" value="alpha/beta hydrolase"/>
    <property type="match status" value="1"/>
</dbReference>
<dbReference type="InterPro" id="IPR001031">
    <property type="entry name" value="Thioesterase"/>
</dbReference>
<gene>
    <name evidence="3" type="ORF">BLNAU_22118</name>
</gene>
<dbReference type="EC" id="3.1.2.-" evidence="3"/>
<proteinExistence type="inferred from homology"/>
<accession>A0ABQ9WTY9</accession>
<keyword evidence="3" id="KW-0378">Hydrolase</keyword>
<dbReference type="InterPro" id="IPR012223">
    <property type="entry name" value="TEII"/>
</dbReference>
<organism evidence="3 4">
    <name type="scientific">Blattamonas nauphoetae</name>
    <dbReference type="NCBI Taxonomy" id="2049346"/>
    <lineage>
        <taxon>Eukaryota</taxon>
        <taxon>Metamonada</taxon>
        <taxon>Preaxostyla</taxon>
        <taxon>Oxymonadida</taxon>
        <taxon>Blattamonas</taxon>
    </lineage>
</organism>
<name>A0ABQ9WTY9_9EUKA</name>
<dbReference type="PANTHER" id="PTHR11487">
    <property type="entry name" value="THIOESTERASE"/>
    <property type="match status" value="1"/>
</dbReference>
<dbReference type="GO" id="GO:0016787">
    <property type="term" value="F:hydrolase activity"/>
    <property type="evidence" value="ECO:0007669"/>
    <property type="project" value="UniProtKB-KW"/>
</dbReference>
<dbReference type="InterPro" id="IPR029058">
    <property type="entry name" value="AB_hydrolase_fold"/>
</dbReference>
<evidence type="ECO:0000259" key="2">
    <source>
        <dbReference type="Pfam" id="PF00975"/>
    </source>
</evidence>
<evidence type="ECO:0000313" key="4">
    <source>
        <dbReference type="Proteomes" id="UP001281761"/>
    </source>
</evidence>
<feature type="domain" description="Thioesterase" evidence="2">
    <location>
        <begin position="40"/>
        <end position="249"/>
    </location>
</feature>
<reference evidence="3 4" key="1">
    <citation type="journal article" date="2022" name="bioRxiv">
        <title>Genomics of Preaxostyla Flagellates Illuminates Evolutionary Transitions and the Path Towards Mitochondrial Loss.</title>
        <authorList>
            <person name="Novak L.V.F."/>
            <person name="Treitli S.C."/>
            <person name="Pyrih J."/>
            <person name="Halakuc P."/>
            <person name="Pipaliya S.V."/>
            <person name="Vacek V."/>
            <person name="Brzon O."/>
            <person name="Soukal P."/>
            <person name="Eme L."/>
            <person name="Dacks J.B."/>
            <person name="Karnkowska A."/>
            <person name="Elias M."/>
            <person name="Hampl V."/>
        </authorList>
    </citation>
    <scope>NUCLEOTIDE SEQUENCE [LARGE SCALE GENOMIC DNA]</scope>
    <source>
        <strain evidence="3">NAU3</strain>
        <tissue evidence="3">Gut</tissue>
    </source>
</reference>
<evidence type="ECO:0000256" key="1">
    <source>
        <dbReference type="ARBA" id="ARBA00007169"/>
    </source>
</evidence>
<dbReference type="Pfam" id="PF00975">
    <property type="entry name" value="Thioesterase"/>
    <property type="match status" value="1"/>
</dbReference>
<dbReference type="PANTHER" id="PTHR11487:SF0">
    <property type="entry name" value="S-ACYL FATTY ACID SYNTHASE THIOESTERASE, MEDIUM CHAIN"/>
    <property type="match status" value="1"/>
</dbReference>
<keyword evidence="4" id="KW-1185">Reference proteome</keyword>
<evidence type="ECO:0000313" key="3">
    <source>
        <dbReference type="EMBL" id="KAK2942959.1"/>
    </source>
</evidence>
<protein>
    <submittedName>
        <fullName evidence="3">Gramicidin S biosynthesis protein GrsT</fullName>
        <ecNumber evidence="3">3.1.2.-</ecNumber>
    </submittedName>
</protein>